<protein>
    <submittedName>
        <fullName evidence="1">Uncharacterized protein</fullName>
    </submittedName>
</protein>
<proteinExistence type="predicted"/>
<reference evidence="2" key="1">
    <citation type="journal article" date="2023" name="G3 (Bethesda)">
        <title>Genome assembly and association tests identify interacting loci associated with vigor, precocity, and sex in interspecific pistachio rootstocks.</title>
        <authorList>
            <person name="Palmer W."/>
            <person name="Jacygrad E."/>
            <person name="Sagayaradj S."/>
            <person name="Cavanaugh K."/>
            <person name="Han R."/>
            <person name="Bertier L."/>
            <person name="Beede B."/>
            <person name="Kafkas S."/>
            <person name="Golino D."/>
            <person name="Preece J."/>
            <person name="Michelmore R."/>
        </authorList>
    </citation>
    <scope>NUCLEOTIDE SEQUENCE [LARGE SCALE GENOMIC DNA]</scope>
</reference>
<evidence type="ECO:0000313" key="1">
    <source>
        <dbReference type="EMBL" id="KAJ0040832.1"/>
    </source>
</evidence>
<dbReference type="Proteomes" id="UP001163603">
    <property type="component" value="Chromosome 5"/>
</dbReference>
<keyword evidence="2" id="KW-1185">Reference proteome</keyword>
<evidence type="ECO:0000313" key="2">
    <source>
        <dbReference type="Proteomes" id="UP001163603"/>
    </source>
</evidence>
<organism evidence="1 2">
    <name type="scientific">Pistacia integerrima</name>
    <dbReference type="NCBI Taxonomy" id="434235"/>
    <lineage>
        <taxon>Eukaryota</taxon>
        <taxon>Viridiplantae</taxon>
        <taxon>Streptophyta</taxon>
        <taxon>Embryophyta</taxon>
        <taxon>Tracheophyta</taxon>
        <taxon>Spermatophyta</taxon>
        <taxon>Magnoliopsida</taxon>
        <taxon>eudicotyledons</taxon>
        <taxon>Gunneridae</taxon>
        <taxon>Pentapetalae</taxon>
        <taxon>rosids</taxon>
        <taxon>malvids</taxon>
        <taxon>Sapindales</taxon>
        <taxon>Anacardiaceae</taxon>
        <taxon>Pistacia</taxon>
    </lineage>
</organism>
<sequence length="341" mass="37530">MLKQNLLAALYRVTYCQTSKEISYASPGEKSKGSPGAGDRKMDSNLPETIGSYVQDAKAKTGSSLVPGRRILNCQKQAARFRMLKRKTGSSHIPGHLLQNNQENGYGSPGIGNKQVYSELPDASGSSHRDAKSKTVTSLKPELQNKKENSYGRPGVGEKKMDPKLPEDLRISDQNAKAKTVSTIKPDHLLQNKQGTSSPEQLVHNAPPRGDVKQEDINKNGKFKDPKPQKLTISGFEHSSEEQGKANLPARNEKQKDIVKHPSYKNVDNMTTKSIVAPTSSEQQKGFSNQENNYENQTNTRASSPMLTHFSSPGQGAQYLSKEQQKSYVASSGYPSKEQQK</sequence>
<gene>
    <name evidence="1" type="ORF">Pint_26966</name>
</gene>
<name>A0ACC0YTF9_9ROSI</name>
<accession>A0ACC0YTF9</accession>
<comment type="caution">
    <text evidence="1">The sequence shown here is derived from an EMBL/GenBank/DDBJ whole genome shotgun (WGS) entry which is preliminary data.</text>
</comment>
<dbReference type="EMBL" id="CM047740">
    <property type="protein sequence ID" value="KAJ0040832.1"/>
    <property type="molecule type" value="Genomic_DNA"/>
</dbReference>